<keyword evidence="2" id="KW-0012">Acyltransferase</keyword>
<dbReference type="Gene3D" id="3.40.630.30">
    <property type="match status" value="1"/>
</dbReference>
<dbReference type="SUPFAM" id="SSF55729">
    <property type="entry name" value="Acyl-CoA N-acyltransferases (Nat)"/>
    <property type="match status" value="1"/>
</dbReference>
<dbReference type="PROSITE" id="PS51186">
    <property type="entry name" value="GNAT"/>
    <property type="match status" value="1"/>
</dbReference>
<dbReference type="PANTHER" id="PTHR43877">
    <property type="entry name" value="AMINOALKYLPHOSPHONATE N-ACETYLTRANSFERASE-RELATED-RELATED"/>
    <property type="match status" value="1"/>
</dbReference>
<dbReference type="PANTHER" id="PTHR43877:SF2">
    <property type="entry name" value="AMINOALKYLPHOSPHONATE N-ACETYLTRANSFERASE-RELATED"/>
    <property type="match status" value="1"/>
</dbReference>
<dbReference type="Proteomes" id="UP000188879">
    <property type="component" value="Unassembled WGS sequence"/>
</dbReference>
<feature type="domain" description="N-acetyltransferase" evidence="3">
    <location>
        <begin position="11"/>
        <end position="178"/>
    </location>
</feature>
<evidence type="ECO:0000313" key="5">
    <source>
        <dbReference type="Proteomes" id="UP000188879"/>
    </source>
</evidence>
<dbReference type="InterPro" id="IPR000182">
    <property type="entry name" value="GNAT_dom"/>
</dbReference>
<evidence type="ECO:0000259" key="3">
    <source>
        <dbReference type="PROSITE" id="PS51186"/>
    </source>
</evidence>
<dbReference type="InterPro" id="IPR050832">
    <property type="entry name" value="Bact_Acetyltransf"/>
</dbReference>
<dbReference type="GO" id="GO:0016747">
    <property type="term" value="F:acyltransferase activity, transferring groups other than amino-acyl groups"/>
    <property type="evidence" value="ECO:0007669"/>
    <property type="project" value="InterPro"/>
</dbReference>
<accession>A0A1V2H255</accession>
<keyword evidence="1 4" id="KW-0808">Transferase</keyword>
<sequence>MPTAQHALQVERAETLDDAELADLCEATDAAIIEGGGFGWVDPQGREALARHFRGVLLVPACELFVARLDGVPVGSAQLIRPPRNNEAQAFGAQLTHAYIAPYARGHGLARLLVQRVEERAAALGHRVLNLDVRETQATAIALFESLGYTRWGTHPAYARVKGRTVAGHHYYKLLEPPHGRTLDLRRPA</sequence>
<dbReference type="AlphaFoldDB" id="A0A1V2H255"/>
<dbReference type="RefSeq" id="WP_076957785.1">
    <property type="nucleotide sequence ID" value="NZ_MLCO01000109.1"/>
</dbReference>
<reference evidence="4 5" key="1">
    <citation type="submission" date="2016-10" db="EMBL/GenBank/DDBJ databases">
        <title>Draft Genome sequence of Roseomonas sp. strain M3.</title>
        <authorList>
            <person name="Subhash Y."/>
            <person name="Lee S."/>
        </authorList>
    </citation>
    <scope>NUCLEOTIDE SEQUENCE [LARGE SCALE GENOMIC DNA]</scope>
    <source>
        <strain evidence="4 5">M3</strain>
    </source>
</reference>
<dbReference type="InterPro" id="IPR016181">
    <property type="entry name" value="Acyl_CoA_acyltransferase"/>
</dbReference>
<dbReference type="Pfam" id="PF00583">
    <property type="entry name" value="Acetyltransf_1"/>
    <property type="match status" value="1"/>
</dbReference>
<organism evidence="4 5">
    <name type="scientific">Teichococcus deserti</name>
    <dbReference type="NCBI Taxonomy" id="1817963"/>
    <lineage>
        <taxon>Bacteria</taxon>
        <taxon>Pseudomonadati</taxon>
        <taxon>Pseudomonadota</taxon>
        <taxon>Alphaproteobacteria</taxon>
        <taxon>Acetobacterales</taxon>
        <taxon>Roseomonadaceae</taxon>
        <taxon>Roseomonas</taxon>
    </lineage>
</organism>
<gene>
    <name evidence="4" type="ORF">BKE38_13005</name>
</gene>
<keyword evidence="5" id="KW-1185">Reference proteome</keyword>
<dbReference type="OrthoDB" id="9803907at2"/>
<protein>
    <submittedName>
        <fullName evidence="4">GNAT family N-acetyltransferase</fullName>
    </submittedName>
</protein>
<evidence type="ECO:0000256" key="1">
    <source>
        <dbReference type="ARBA" id="ARBA00022679"/>
    </source>
</evidence>
<comment type="caution">
    <text evidence="4">The sequence shown here is derived from an EMBL/GenBank/DDBJ whole genome shotgun (WGS) entry which is preliminary data.</text>
</comment>
<name>A0A1V2H255_9PROT</name>
<dbReference type="EMBL" id="MLCO01000109">
    <property type="protein sequence ID" value="ONG53198.1"/>
    <property type="molecule type" value="Genomic_DNA"/>
</dbReference>
<evidence type="ECO:0000313" key="4">
    <source>
        <dbReference type="EMBL" id="ONG53198.1"/>
    </source>
</evidence>
<dbReference type="CDD" id="cd04301">
    <property type="entry name" value="NAT_SF"/>
    <property type="match status" value="1"/>
</dbReference>
<proteinExistence type="predicted"/>
<evidence type="ECO:0000256" key="2">
    <source>
        <dbReference type="ARBA" id="ARBA00023315"/>
    </source>
</evidence>